<evidence type="ECO:0000256" key="1">
    <source>
        <dbReference type="ARBA" id="ARBA00005896"/>
    </source>
</evidence>
<dbReference type="PANTHER" id="PTHR30468">
    <property type="entry name" value="ALPHA-KETOGLUTARATE-DEPENDENT SULFONATE DIOXYGENASE"/>
    <property type="match status" value="1"/>
</dbReference>
<dbReference type="Gene3D" id="3.60.130.10">
    <property type="entry name" value="Clavaminate synthase-like"/>
    <property type="match status" value="1"/>
</dbReference>
<keyword evidence="3 8" id="KW-0223">Dioxygenase</keyword>
<dbReference type="SUPFAM" id="SSF51197">
    <property type="entry name" value="Clavaminate synthase-like"/>
    <property type="match status" value="1"/>
</dbReference>
<dbReference type="InterPro" id="IPR042098">
    <property type="entry name" value="TauD-like_sf"/>
</dbReference>
<organism evidence="8 9">
    <name type="scientific">Qipengyuania soli</name>
    <dbReference type="NCBI Taxonomy" id="2782568"/>
    <lineage>
        <taxon>Bacteria</taxon>
        <taxon>Pseudomonadati</taxon>
        <taxon>Pseudomonadota</taxon>
        <taxon>Alphaproteobacteria</taxon>
        <taxon>Sphingomonadales</taxon>
        <taxon>Erythrobacteraceae</taxon>
        <taxon>Qipengyuania</taxon>
    </lineage>
</organism>
<evidence type="ECO:0000259" key="7">
    <source>
        <dbReference type="Pfam" id="PF02668"/>
    </source>
</evidence>
<keyword evidence="2" id="KW-0479">Metal-binding</keyword>
<evidence type="ECO:0000256" key="5">
    <source>
        <dbReference type="ARBA" id="ARBA00023004"/>
    </source>
</evidence>
<dbReference type="GO" id="GO:0005737">
    <property type="term" value="C:cytoplasm"/>
    <property type="evidence" value="ECO:0007669"/>
    <property type="project" value="TreeGrafter"/>
</dbReference>
<accession>A0A7S8F6J7</accession>
<keyword evidence="5" id="KW-0408">Iron</keyword>
<keyword evidence="4" id="KW-0560">Oxidoreductase</keyword>
<dbReference type="GO" id="GO:0046872">
    <property type="term" value="F:metal ion binding"/>
    <property type="evidence" value="ECO:0007669"/>
    <property type="project" value="UniProtKB-KW"/>
</dbReference>
<dbReference type="GO" id="GO:0000908">
    <property type="term" value="F:taurine dioxygenase activity"/>
    <property type="evidence" value="ECO:0007669"/>
    <property type="project" value="TreeGrafter"/>
</dbReference>
<feature type="domain" description="TauD/TfdA-like" evidence="7">
    <location>
        <begin position="5"/>
        <end position="274"/>
    </location>
</feature>
<gene>
    <name evidence="8" type="ORF">IRL76_05810</name>
</gene>
<proteinExistence type="inferred from homology"/>
<evidence type="ECO:0000256" key="2">
    <source>
        <dbReference type="ARBA" id="ARBA00022723"/>
    </source>
</evidence>
<evidence type="ECO:0000313" key="9">
    <source>
        <dbReference type="Proteomes" id="UP000594459"/>
    </source>
</evidence>
<dbReference type="EMBL" id="CP064654">
    <property type="protein sequence ID" value="QPD00046.1"/>
    <property type="molecule type" value="Genomic_DNA"/>
</dbReference>
<name>A0A7S8F6J7_9SPHN</name>
<dbReference type="PANTHER" id="PTHR30468:SF1">
    <property type="entry name" value="ALPHA-KETOGLUTARATE-DEPENDENT SULFONATE DIOXYGENASE"/>
    <property type="match status" value="1"/>
</dbReference>
<reference evidence="8 9" key="1">
    <citation type="submission" date="2020-11" db="EMBL/GenBank/DDBJ databases">
        <title>The genome sequence of Erythrobacter sp. 6D36.</title>
        <authorList>
            <person name="Liu Y."/>
        </authorList>
    </citation>
    <scope>NUCLEOTIDE SEQUENCE [LARGE SCALE GENOMIC DNA]</scope>
    <source>
        <strain evidence="8 9">6D36</strain>
    </source>
</reference>
<dbReference type="KEGG" id="qso:IRL76_05810"/>
<sequence>MTMKVEPSGQACGARVTGLDLSQALTRDQVSPIRALWLEHKVLAFAGQSLDDDDLETFTRLMGGFGEDPFFAPIEGRRNIAAILREADETTPLFAENWHSDWSFLERPPAGTCLLAIDIPPTGGDTLFADQGAAFAALPEDRKDYLRSLTAIHSAKLAYAPDGTYGEKDKGRSMAIRPGESARETRTHPLVQRHPETGEECLYSTLGYIVGIEGMDDAEAFPFLAELAAWQSREEFVYRHRWEPDMLVMWDNRAVLHKATGGYEGHRRELHRTTIAAFAA</sequence>
<dbReference type="Proteomes" id="UP000594459">
    <property type="component" value="Chromosome"/>
</dbReference>
<feature type="region of interest" description="Disordered" evidence="6">
    <location>
        <begin position="166"/>
        <end position="186"/>
    </location>
</feature>
<comment type="similarity">
    <text evidence="1">Belongs to the TfdA dioxygenase family.</text>
</comment>
<dbReference type="Pfam" id="PF02668">
    <property type="entry name" value="TauD"/>
    <property type="match status" value="1"/>
</dbReference>
<dbReference type="InterPro" id="IPR003819">
    <property type="entry name" value="TauD/TfdA-like"/>
</dbReference>
<dbReference type="AlphaFoldDB" id="A0A7S8F6J7"/>
<protein>
    <submittedName>
        <fullName evidence="8">TauD/TfdA family dioxygenase</fullName>
    </submittedName>
</protein>
<dbReference type="InterPro" id="IPR051323">
    <property type="entry name" value="AtsK-like"/>
</dbReference>
<evidence type="ECO:0000256" key="4">
    <source>
        <dbReference type="ARBA" id="ARBA00023002"/>
    </source>
</evidence>
<keyword evidence="9" id="KW-1185">Reference proteome</keyword>
<dbReference type="RefSeq" id="WP_200983840.1">
    <property type="nucleotide sequence ID" value="NZ_CP064654.1"/>
</dbReference>
<evidence type="ECO:0000313" key="8">
    <source>
        <dbReference type="EMBL" id="QPD00046.1"/>
    </source>
</evidence>
<evidence type="ECO:0000256" key="3">
    <source>
        <dbReference type="ARBA" id="ARBA00022964"/>
    </source>
</evidence>
<evidence type="ECO:0000256" key="6">
    <source>
        <dbReference type="SAM" id="MobiDB-lite"/>
    </source>
</evidence>
<dbReference type="GO" id="GO:0006790">
    <property type="term" value="P:sulfur compound metabolic process"/>
    <property type="evidence" value="ECO:0007669"/>
    <property type="project" value="TreeGrafter"/>
</dbReference>